<dbReference type="Gene3D" id="2.40.100.10">
    <property type="entry name" value="Cyclophilin-like"/>
    <property type="match status" value="1"/>
</dbReference>
<dbReference type="InterPro" id="IPR029000">
    <property type="entry name" value="Cyclophilin-like_dom_sf"/>
</dbReference>
<name>A0A1X3D7K4_9NEIS</name>
<dbReference type="GO" id="GO:0016787">
    <property type="term" value="F:hydrolase activity"/>
    <property type="evidence" value="ECO:0007669"/>
    <property type="project" value="UniProtKB-KW"/>
</dbReference>
<dbReference type="PANTHER" id="PTHR43309">
    <property type="entry name" value="5-OXOPROLINASE SUBUNIT C"/>
    <property type="match status" value="1"/>
</dbReference>
<dbReference type="STRING" id="194197.BWD09_08170"/>
<dbReference type="OrthoDB" id="9768696at2"/>
<dbReference type="SUPFAM" id="SSF50891">
    <property type="entry name" value="Cyclophilin-like"/>
    <property type="match status" value="1"/>
</dbReference>
<organism evidence="5 6">
    <name type="scientific">Neisseria dentiae</name>
    <dbReference type="NCBI Taxonomy" id="194197"/>
    <lineage>
        <taxon>Bacteria</taxon>
        <taxon>Pseudomonadati</taxon>
        <taxon>Pseudomonadota</taxon>
        <taxon>Betaproteobacteria</taxon>
        <taxon>Neisseriales</taxon>
        <taxon>Neisseriaceae</taxon>
        <taxon>Neisseria</taxon>
    </lineage>
</organism>
<dbReference type="RefSeq" id="WP_085366192.1">
    <property type="nucleotide sequence ID" value="NZ_CAUJPZ010000021.1"/>
</dbReference>
<evidence type="ECO:0000256" key="3">
    <source>
        <dbReference type="ARBA" id="ARBA00022840"/>
    </source>
</evidence>
<keyword evidence="1" id="KW-0547">Nucleotide-binding</keyword>
<protein>
    <recommendedName>
        <fullName evidence="4">Carboxyltransferase domain-containing protein</fullName>
    </recommendedName>
</protein>
<reference evidence="6" key="1">
    <citation type="submission" date="2017-01" db="EMBL/GenBank/DDBJ databases">
        <authorList>
            <person name="Wolfgang W.J."/>
            <person name="Cole J."/>
            <person name="Wroblewski D."/>
            <person name="Mcginnis J."/>
            <person name="Musser K.A."/>
        </authorList>
    </citation>
    <scope>NUCLEOTIDE SEQUENCE [LARGE SCALE GENOMIC DNA]</scope>
    <source>
        <strain evidence="6">DSM 19151</strain>
    </source>
</reference>
<dbReference type="InterPro" id="IPR052708">
    <property type="entry name" value="PxpC"/>
</dbReference>
<evidence type="ECO:0000256" key="1">
    <source>
        <dbReference type="ARBA" id="ARBA00022741"/>
    </source>
</evidence>
<dbReference type="Pfam" id="PF02626">
    <property type="entry name" value="CT_A_B"/>
    <property type="match status" value="1"/>
</dbReference>
<evidence type="ECO:0000313" key="5">
    <source>
        <dbReference type="EMBL" id="OSI15786.1"/>
    </source>
</evidence>
<dbReference type="GO" id="GO:0005524">
    <property type="term" value="F:ATP binding"/>
    <property type="evidence" value="ECO:0007669"/>
    <property type="project" value="UniProtKB-KW"/>
</dbReference>
<dbReference type="GeneID" id="94581376"/>
<dbReference type="AlphaFoldDB" id="A0A1X3D7K4"/>
<dbReference type="NCBIfam" id="TIGR00724">
    <property type="entry name" value="urea_amlyse_rel"/>
    <property type="match status" value="1"/>
</dbReference>
<keyword evidence="2" id="KW-0378">Hydrolase</keyword>
<accession>A0A1X3D7K4</accession>
<evidence type="ECO:0000259" key="4">
    <source>
        <dbReference type="SMART" id="SM00797"/>
    </source>
</evidence>
<sequence>MMYVADIQAMAHIQDLGRYGLRRYGIGHAGAMDTLSLRAGNLLLGNPEGAAAVEIALGGMSVSFAHDTPFCITGAVYEAQLDGEPVYSYWRYTARRGQTLKLIRAVQGMYGYLCVYGGFNVPAVLGSRSTDLRAGFGGFEGRCLRKGDEIPLKHRGFEAKHVGIAPPTPSHRIHALPSSEYGAFTRRAHSVLWQNAWTLQSDSNRMGYRFDGETLELATPLEMLSHAVQFGTVQVPPGGKPIILMADTQTTGGYPKIACVAAADLGRLAQIRFGGKIFFKMTTPQGAAQLQRQNQVYLNQIRRIAENAR</sequence>
<evidence type="ECO:0000256" key="2">
    <source>
        <dbReference type="ARBA" id="ARBA00022801"/>
    </source>
</evidence>
<keyword evidence="3" id="KW-0067">ATP-binding</keyword>
<keyword evidence="6" id="KW-1185">Reference proteome</keyword>
<proteinExistence type="predicted"/>
<dbReference type="Proteomes" id="UP000193118">
    <property type="component" value="Unassembled WGS sequence"/>
</dbReference>
<dbReference type="EMBL" id="MTBO01000020">
    <property type="protein sequence ID" value="OSI15786.1"/>
    <property type="molecule type" value="Genomic_DNA"/>
</dbReference>
<dbReference type="PANTHER" id="PTHR43309:SF3">
    <property type="entry name" value="5-OXOPROLINASE SUBUNIT C"/>
    <property type="match status" value="1"/>
</dbReference>
<evidence type="ECO:0000313" key="6">
    <source>
        <dbReference type="Proteomes" id="UP000193118"/>
    </source>
</evidence>
<dbReference type="SMART" id="SM00797">
    <property type="entry name" value="AHS2"/>
    <property type="match status" value="1"/>
</dbReference>
<comment type="caution">
    <text evidence="5">The sequence shown here is derived from an EMBL/GenBank/DDBJ whole genome shotgun (WGS) entry which is preliminary data.</text>
</comment>
<dbReference type="InterPro" id="IPR003778">
    <property type="entry name" value="CT_A_B"/>
</dbReference>
<feature type="domain" description="Carboxyltransferase" evidence="4">
    <location>
        <begin position="23"/>
        <end position="297"/>
    </location>
</feature>
<gene>
    <name evidence="5" type="ORF">BWD09_08170</name>
</gene>